<comment type="caution">
    <text evidence="1">The sequence shown here is derived from an EMBL/GenBank/DDBJ whole genome shotgun (WGS) entry which is preliminary data.</text>
</comment>
<proteinExistence type="predicted"/>
<accession>A0ACC3YH24</accession>
<reference evidence="1 2" key="1">
    <citation type="journal article" date="2020" name="Phytopathology">
        <title>Genome Sequence Resources of Colletotrichum truncatum, C. plurivorum, C. musicola, and C. sojae: Four Species Pathogenic to Soybean (Glycine max).</title>
        <authorList>
            <person name="Rogerio F."/>
            <person name="Boufleur T.R."/>
            <person name="Ciampi-Guillardi M."/>
            <person name="Sukno S.A."/>
            <person name="Thon M.R."/>
            <person name="Massola Junior N.S."/>
            <person name="Baroncelli R."/>
        </authorList>
    </citation>
    <scope>NUCLEOTIDE SEQUENCE [LARGE SCALE GENOMIC DNA]</scope>
    <source>
        <strain evidence="1 2">CMES1059</strain>
    </source>
</reference>
<evidence type="ECO:0000313" key="2">
    <source>
        <dbReference type="Proteomes" id="UP000805649"/>
    </source>
</evidence>
<protein>
    <submittedName>
        <fullName evidence="1">Uncharacterized protein</fullName>
    </submittedName>
</protein>
<gene>
    <name evidence="1" type="ORF">CTRU02_213928</name>
</gene>
<keyword evidence="2" id="KW-1185">Reference proteome</keyword>
<organism evidence="1 2">
    <name type="scientific">Colletotrichum truncatum</name>
    <name type="common">Anthracnose fungus</name>
    <name type="synonym">Colletotrichum capsici</name>
    <dbReference type="NCBI Taxonomy" id="5467"/>
    <lineage>
        <taxon>Eukaryota</taxon>
        <taxon>Fungi</taxon>
        <taxon>Dikarya</taxon>
        <taxon>Ascomycota</taxon>
        <taxon>Pezizomycotina</taxon>
        <taxon>Sordariomycetes</taxon>
        <taxon>Hypocreomycetidae</taxon>
        <taxon>Glomerellales</taxon>
        <taxon>Glomerellaceae</taxon>
        <taxon>Colletotrichum</taxon>
        <taxon>Colletotrichum truncatum species complex</taxon>
    </lineage>
</organism>
<sequence length="358" mass="39764">MPEFPTVNGTEIFSQPPVGYVVDFNHPQQHLVLEHYLVFSIGCPIAFIALLQRFYTKIWLSNGLKVDDDSITEGGMCSHAWDMPLTRFESYLLITYVAGPTFVLCNGFSKLSLLTVYLQLSPQKKYRVAVWMGILFVATTTAAVSFTMIIRCAPIRKGFDVRIDWGTCIDADTLYMSNSVANIITDIILFVLPIPMICSLRMGIGKKLGALAMFAVGSMTCATSVIKLILLPRLLRSSDPSWDSAPANVWSFVETNLFIICGSMPTLRKFVQHFTPKSGSASSTDSKKPYLIHISDPSQQSGQVTNPDPEMTSSQEMYHEQLVSGYRLHQGLMDFKSLAMTSETPVSLEGYASPHIWA</sequence>
<evidence type="ECO:0000313" key="1">
    <source>
        <dbReference type="EMBL" id="KAL0931193.1"/>
    </source>
</evidence>
<dbReference type="Proteomes" id="UP000805649">
    <property type="component" value="Unassembled WGS sequence"/>
</dbReference>
<dbReference type="EMBL" id="VUJX02000010">
    <property type="protein sequence ID" value="KAL0931193.1"/>
    <property type="molecule type" value="Genomic_DNA"/>
</dbReference>
<name>A0ACC3YH24_COLTU</name>